<dbReference type="PANTHER" id="PTHR32039">
    <property type="entry name" value="MAGNESIUM-CHELATASE SUBUNIT CHLI"/>
    <property type="match status" value="1"/>
</dbReference>
<dbReference type="OrthoDB" id="9813147at2"/>
<dbReference type="PANTHER" id="PTHR32039:SF7">
    <property type="entry name" value="COMPETENCE PROTEIN COMM"/>
    <property type="match status" value="1"/>
</dbReference>
<dbReference type="Pfam" id="PF13541">
    <property type="entry name" value="ChlI"/>
    <property type="match status" value="1"/>
</dbReference>
<dbReference type="InterPro" id="IPR045006">
    <property type="entry name" value="CHLI-like"/>
</dbReference>
<dbReference type="NCBIfam" id="TIGR00368">
    <property type="entry name" value="YifB family Mg chelatase-like AAA ATPase"/>
    <property type="match status" value="1"/>
</dbReference>
<dbReference type="Gene3D" id="3.30.230.10">
    <property type="match status" value="1"/>
</dbReference>
<dbReference type="InterPro" id="IPR025158">
    <property type="entry name" value="Mg_chelat-rel_C"/>
</dbReference>
<evidence type="ECO:0000313" key="4">
    <source>
        <dbReference type="Proteomes" id="UP000470384"/>
    </source>
</evidence>
<dbReference type="SUPFAM" id="SSF52540">
    <property type="entry name" value="P-loop containing nucleoside triphosphate hydrolases"/>
    <property type="match status" value="1"/>
</dbReference>
<dbReference type="SMART" id="SM00382">
    <property type="entry name" value="AAA"/>
    <property type="match status" value="1"/>
</dbReference>
<name>A0A845Q8W6_9HYPH</name>
<dbReference type="InterPro" id="IPR027417">
    <property type="entry name" value="P-loop_NTPase"/>
</dbReference>
<evidence type="ECO:0000259" key="2">
    <source>
        <dbReference type="SMART" id="SM00382"/>
    </source>
</evidence>
<dbReference type="EMBL" id="WXYQ01000004">
    <property type="protein sequence ID" value="NBG95095.1"/>
    <property type="molecule type" value="Genomic_DNA"/>
</dbReference>
<keyword evidence="4" id="KW-1185">Reference proteome</keyword>
<protein>
    <submittedName>
        <fullName evidence="3">YifB family Mg chelatase-like AAA ATPase</fullName>
    </submittedName>
</protein>
<dbReference type="InterPro" id="IPR020568">
    <property type="entry name" value="Ribosomal_Su5_D2-typ_SF"/>
</dbReference>
<dbReference type="InterPro" id="IPR000523">
    <property type="entry name" value="Mg_chelatse_chII-like_cat_dom"/>
</dbReference>
<dbReference type="InterPro" id="IPR014721">
    <property type="entry name" value="Ribsml_uS5_D2-typ_fold_subgr"/>
</dbReference>
<comment type="similarity">
    <text evidence="1">Belongs to the Mg-chelatase subunits D/I family. ComM subfamily.</text>
</comment>
<gene>
    <name evidence="3" type="ORF">GTQ45_05060</name>
</gene>
<dbReference type="AlphaFoldDB" id="A0A845Q8W6"/>
<evidence type="ECO:0000313" key="3">
    <source>
        <dbReference type="EMBL" id="NBG95095.1"/>
    </source>
</evidence>
<dbReference type="RefSeq" id="WP_160587099.1">
    <property type="nucleotide sequence ID" value="NZ_BMHN01000001.1"/>
</dbReference>
<dbReference type="InterPro" id="IPR003593">
    <property type="entry name" value="AAA+_ATPase"/>
</dbReference>
<dbReference type="InterPro" id="IPR004482">
    <property type="entry name" value="Mg_chelat-rel"/>
</dbReference>
<dbReference type="GO" id="GO:0005524">
    <property type="term" value="F:ATP binding"/>
    <property type="evidence" value="ECO:0007669"/>
    <property type="project" value="InterPro"/>
</dbReference>
<evidence type="ECO:0000256" key="1">
    <source>
        <dbReference type="ARBA" id="ARBA00006354"/>
    </source>
</evidence>
<proteinExistence type="inferred from homology"/>
<reference evidence="3 4" key="1">
    <citation type="journal article" date="2016" name="Int. J. Syst. Evol. Microbiol.">
        <title>Pyruvatibacter mobilis gen. nov., sp. nov., a marine bacterium from the culture broth of Picochlorum sp. 122.</title>
        <authorList>
            <person name="Wang G."/>
            <person name="Tang M."/>
            <person name="Wu H."/>
            <person name="Dai S."/>
            <person name="Li T."/>
            <person name="Chen C."/>
            <person name="He H."/>
            <person name="Fan J."/>
            <person name="Xiang W."/>
            <person name="Li X."/>
        </authorList>
    </citation>
    <scope>NUCLEOTIDE SEQUENCE [LARGE SCALE GENOMIC DNA]</scope>
    <source>
        <strain evidence="3 4">GYP-11</strain>
    </source>
</reference>
<dbReference type="Pfam" id="PF13335">
    <property type="entry name" value="Mg_chelatase_C"/>
    <property type="match status" value="1"/>
</dbReference>
<dbReference type="Pfam" id="PF01078">
    <property type="entry name" value="Mg_chelatase"/>
    <property type="match status" value="1"/>
</dbReference>
<sequence>MVARVNTVAFEGVEARDVSVQVQLSPGVPAFAVVGLGDKAVAESRERVRSALTAIGLALPPKRITVNLAPADLPKEGSHYDLPIALALMTALGVLPQDAMDGFCVLGELGLDGSIAPVTGTLPAAIAANGADRGLICPEACGPEAAWAGEMQIIAARSLLEVVNHVKGTQTLPAPRPAPRAAGGTIPDMADIKGQETAKRALEIAAAGGHNLLFVGPPGAGKSMLASRLPGILPPMSTREMLDVAMVASIAGTLEGGALSPARPFRAPHHSASMAALVGGGIKAKPGEISLAHNGVLFLDELPEFARPVLDALRQPLETGQAVIARANHHVSYPARVQLVAAMNPCRCGYATEPGLACGRLPRCAQDYQTRVSGPLMDRIDIQLDVPPVSAADLRHGVPGEPSAAIAARVAAARTRQEARYTSLADGSTLPRTNAEADGQLLDQVVQLDTEGHDLMDQAAERLRLSARGFVRVLRVARTIADLEASDRVTRAHLAEALSFRRAPATAHAAA</sequence>
<comment type="caution">
    <text evidence="3">The sequence shown here is derived from an EMBL/GenBank/DDBJ whole genome shotgun (WGS) entry which is preliminary data.</text>
</comment>
<dbReference type="CDD" id="cd00009">
    <property type="entry name" value="AAA"/>
    <property type="match status" value="1"/>
</dbReference>
<organism evidence="3 4">
    <name type="scientific">Pyruvatibacter mobilis</name>
    <dbReference type="NCBI Taxonomy" id="1712261"/>
    <lineage>
        <taxon>Bacteria</taxon>
        <taxon>Pseudomonadati</taxon>
        <taxon>Pseudomonadota</taxon>
        <taxon>Alphaproteobacteria</taxon>
        <taxon>Hyphomicrobiales</taxon>
        <taxon>Parvibaculaceae</taxon>
        <taxon>Pyruvatibacter</taxon>
    </lineage>
</organism>
<dbReference type="SUPFAM" id="SSF54211">
    <property type="entry name" value="Ribosomal protein S5 domain 2-like"/>
    <property type="match status" value="1"/>
</dbReference>
<dbReference type="GeneID" id="300656010"/>
<dbReference type="Proteomes" id="UP000470384">
    <property type="component" value="Unassembled WGS sequence"/>
</dbReference>
<accession>A0A845Q8W6</accession>
<dbReference type="Gene3D" id="3.40.50.300">
    <property type="entry name" value="P-loop containing nucleotide triphosphate hydrolases"/>
    <property type="match status" value="1"/>
</dbReference>
<feature type="domain" description="AAA+ ATPase" evidence="2">
    <location>
        <begin position="208"/>
        <end position="390"/>
    </location>
</feature>